<dbReference type="PATRIC" id="fig|200450.3.peg.748"/>
<evidence type="ECO:0000256" key="3">
    <source>
        <dbReference type="ARBA" id="ARBA00023163"/>
    </source>
</evidence>
<evidence type="ECO:0000259" key="4">
    <source>
        <dbReference type="PROSITE" id="PS50956"/>
    </source>
</evidence>
<dbReference type="PROSITE" id="PS00519">
    <property type="entry name" value="HTH_ASNC_1"/>
    <property type="match status" value="1"/>
</dbReference>
<dbReference type="Proteomes" id="UP000036608">
    <property type="component" value="Chromosome"/>
</dbReference>
<dbReference type="InterPro" id="IPR019888">
    <property type="entry name" value="Tscrpt_reg_AsnC-like"/>
</dbReference>
<evidence type="ECO:0000256" key="2">
    <source>
        <dbReference type="ARBA" id="ARBA00023125"/>
    </source>
</evidence>
<keyword evidence="1" id="KW-0805">Transcription regulation</keyword>
<dbReference type="InterPro" id="IPR011008">
    <property type="entry name" value="Dimeric_a/b-barrel"/>
</dbReference>
<organism evidence="5 6">
    <name type="scientific">Pseudomonas trivialis</name>
    <dbReference type="NCBI Taxonomy" id="200450"/>
    <lineage>
        <taxon>Bacteria</taxon>
        <taxon>Pseudomonadati</taxon>
        <taxon>Pseudomonadota</taxon>
        <taxon>Gammaproteobacteria</taxon>
        <taxon>Pseudomonadales</taxon>
        <taxon>Pseudomonadaceae</taxon>
        <taxon>Pseudomonas</taxon>
    </lineage>
</organism>
<gene>
    <name evidence="5" type="ORF">AA957_03535</name>
</gene>
<dbReference type="EMBL" id="CP011507">
    <property type="protein sequence ID" value="AKS05223.1"/>
    <property type="molecule type" value="Genomic_DNA"/>
</dbReference>
<dbReference type="InterPro" id="IPR000485">
    <property type="entry name" value="AsnC-type_HTH_dom"/>
</dbReference>
<dbReference type="InterPro" id="IPR019887">
    <property type="entry name" value="Tscrpt_reg_AsnC/Lrp_C"/>
</dbReference>
<keyword evidence="2" id="KW-0238">DNA-binding</keyword>
<dbReference type="GO" id="GO:0043200">
    <property type="term" value="P:response to amino acid"/>
    <property type="evidence" value="ECO:0007669"/>
    <property type="project" value="TreeGrafter"/>
</dbReference>
<dbReference type="SMART" id="SM00344">
    <property type="entry name" value="HTH_ASNC"/>
    <property type="match status" value="1"/>
</dbReference>
<dbReference type="GO" id="GO:0005829">
    <property type="term" value="C:cytosol"/>
    <property type="evidence" value="ECO:0007669"/>
    <property type="project" value="TreeGrafter"/>
</dbReference>
<protein>
    <submittedName>
        <fullName evidence="5">AsnC family transcriptional regulator</fullName>
    </submittedName>
</protein>
<dbReference type="PANTHER" id="PTHR30154">
    <property type="entry name" value="LEUCINE-RESPONSIVE REGULATORY PROTEIN"/>
    <property type="match status" value="1"/>
</dbReference>
<keyword evidence="3" id="KW-0804">Transcription</keyword>
<dbReference type="Gene3D" id="1.10.10.10">
    <property type="entry name" value="Winged helix-like DNA-binding domain superfamily/Winged helix DNA-binding domain"/>
    <property type="match status" value="1"/>
</dbReference>
<dbReference type="PRINTS" id="PR00033">
    <property type="entry name" value="HTHASNC"/>
</dbReference>
<dbReference type="InterPro" id="IPR036390">
    <property type="entry name" value="WH_DNA-bd_sf"/>
</dbReference>
<dbReference type="InterPro" id="IPR019885">
    <property type="entry name" value="Tscrpt_reg_HTH_AsnC-type_CS"/>
</dbReference>
<dbReference type="Pfam" id="PF01037">
    <property type="entry name" value="AsnC_trans_reg"/>
    <property type="match status" value="1"/>
</dbReference>
<dbReference type="SUPFAM" id="SSF54909">
    <property type="entry name" value="Dimeric alpha+beta barrel"/>
    <property type="match status" value="1"/>
</dbReference>
<dbReference type="Gene3D" id="3.30.70.920">
    <property type="match status" value="1"/>
</dbReference>
<evidence type="ECO:0000256" key="1">
    <source>
        <dbReference type="ARBA" id="ARBA00023015"/>
    </source>
</evidence>
<dbReference type="RefSeq" id="WP_049708959.1">
    <property type="nucleotide sequence ID" value="NZ_CP011507.1"/>
</dbReference>
<name>A0A0H5A5L3_9PSED</name>
<sequence length="145" mass="16344">MKRVLDKVDEKILEELTRNARLAHNDIAMKVNLSRNAVRLRIERLERDGYIRGYTIIKGMPSAEAGPINALIFVYRKDRMRDADVVRSVIAMPEVISCNVMSGDLDIVLTVEAMSSDRIHRVWSEISALPGVLNTVTSFVLSCTK</sequence>
<dbReference type="Pfam" id="PF13412">
    <property type="entry name" value="HTH_24"/>
    <property type="match status" value="1"/>
</dbReference>
<dbReference type="KEGG" id="ptv:AA957_03535"/>
<dbReference type="PROSITE" id="PS50956">
    <property type="entry name" value="HTH_ASNC_2"/>
    <property type="match status" value="1"/>
</dbReference>
<reference evidence="5 6" key="1">
    <citation type="journal article" date="2015" name="Genome Announc.">
        <title>Complete Genome Sequence of the Rhizobacterium Pseudomonas trivialis Strain IHBB745 with Multiple Plant Growth-Promoting Activities and Tolerance to Desiccation and Alkalinity.</title>
        <authorList>
            <person name="Gulati A."/>
            <person name="Swarnkar M.K."/>
            <person name="Vyas P."/>
            <person name="Rahi P."/>
            <person name="Thakur R."/>
            <person name="Thakur N."/>
            <person name="Singh A.K."/>
        </authorList>
    </citation>
    <scope>NUCLEOTIDE SEQUENCE [LARGE SCALE GENOMIC DNA]</scope>
    <source>
        <strain evidence="6">745</strain>
    </source>
</reference>
<dbReference type="InterPro" id="IPR036388">
    <property type="entry name" value="WH-like_DNA-bd_sf"/>
</dbReference>
<dbReference type="GO" id="GO:0043565">
    <property type="term" value="F:sequence-specific DNA binding"/>
    <property type="evidence" value="ECO:0007669"/>
    <property type="project" value="InterPro"/>
</dbReference>
<dbReference type="OrthoDB" id="5476at2"/>
<accession>A0A0H5A5L3</accession>
<feature type="domain" description="HTH asnC-type" evidence="4">
    <location>
        <begin position="5"/>
        <end position="57"/>
    </location>
</feature>
<evidence type="ECO:0000313" key="5">
    <source>
        <dbReference type="EMBL" id="AKS05223.1"/>
    </source>
</evidence>
<proteinExistence type="predicted"/>
<dbReference type="SUPFAM" id="SSF46785">
    <property type="entry name" value="Winged helix' DNA-binding domain"/>
    <property type="match status" value="1"/>
</dbReference>
<reference evidence="6" key="2">
    <citation type="submission" date="2015-05" db="EMBL/GenBank/DDBJ databases">
        <authorList>
            <person name="Swarnkar M.K."/>
            <person name="Vyas P."/>
            <person name="Rahi P."/>
            <person name="Thakur R."/>
            <person name="Thakur N."/>
            <person name="Singh A.K."/>
            <person name="Gulati A."/>
        </authorList>
    </citation>
    <scope>NUCLEOTIDE SEQUENCE [LARGE SCALE GENOMIC DNA]</scope>
    <source>
        <strain evidence="6">745</strain>
    </source>
</reference>
<evidence type="ECO:0000313" key="6">
    <source>
        <dbReference type="Proteomes" id="UP000036608"/>
    </source>
</evidence>
<dbReference type="AlphaFoldDB" id="A0A0H5A5L3"/>
<dbReference type="PANTHER" id="PTHR30154:SF34">
    <property type="entry name" value="TRANSCRIPTIONAL REGULATOR AZLB"/>
    <property type="match status" value="1"/>
</dbReference>